<keyword evidence="1" id="KW-0812">Transmembrane</keyword>
<evidence type="ECO:0000313" key="3">
    <source>
        <dbReference type="EMBL" id="MCS5712407.1"/>
    </source>
</evidence>
<keyword evidence="1" id="KW-1133">Transmembrane helix</keyword>
<dbReference type="AlphaFoldDB" id="A0A0Q9Z1G3"/>
<name>A0A0Q9Z1G3_9GAMM</name>
<dbReference type="Pfam" id="PF13433">
    <property type="entry name" value="Peripla_BP_5"/>
    <property type="match status" value="1"/>
</dbReference>
<gene>
    <name evidence="2" type="primary">amiC_1</name>
    <name evidence="3" type="synonym">urtA</name>
    <name evidence="2" type="ORF">HT99x_00814</name>
    <name evidence="3" type="ORF">HT99x_013275</name>
</gene>
<dbReference type="EMBL" id="LKAJ01000002">
    <property type="protein sequence ID" value="KRG22392.1"/>
    <property type="molecule type" value="Genomic_DNA"/>
</dbReference>
<dbReference type="Proteomes" id="UP000051497">
    <property type="component" value="Unassembled WGS sequence"/>
</dbReference>
<reference evidence="3" key="2">
    <citation type="journal article" date="2016" name="Genome Announc.">
        <title>Draft Genome Sequences of Two Novel Amoeba-Resistant Intranuclear Bacteria, 'Candidatus Berkiella cookevillensis' and 'Candidatus Berkiella aquae'.</title>
        <authorList>
            <person name="Mehari Y.T."/>
            <person name="Arivett B.A."/>
            <person name="Farone A.L."/>
            <person name="Gunderson J.H."/>
            <person name="Farone M.B."/>
        </authorList>
    </citation>
    <scope>NUCLEOTIDE SEQUENCE</scope>
    <source>
        <strain evidence="3">HT99</strain>
    </source>
</reference>
<reference evidence="3" key="3">
    <citation type="submission" date="2021-06" db="EMBL/GenBank/DDBJ databases">
        <title>Genomic Description and Analysis of Intracellular Bacteria, Candidatus Berkiella cookevillensis and Candidatus Berkiella aquae.</title>
        <authorList>
            <person name="Kidane D.T."/>
            <person name="Mehari Y.T."/>
            <person name="Rice F.C."/>
            <person name="Arivett B.A."/>
            <person name="Farone A.L."/>
            <person name="Berk S.G."/>
            <person name="Farone M.B."/>
        </authorList>
    </citation>
    <scope>NUCLEOTIDE SEQUENCE</scope>
    <source>
        <strain evidence="3">HT99</strain>
    </source>
</reference>
<dbReference type="InterPro" id="IPR017777">
    <property type="entry name" value="ABC_urea-bd_UrtA"/>
</dbReference>
<dbReference type="InterPro" id="IPR028082">
    <property type="entry name" value="Peripla_BP_I"/>
</dbReference>
<comment type="caution">
    <text evidence="2">The sequence shown here is derived from an EMBL/GenBank/DDBJ whole genome shotgun (WGS) entry which is preliminary data.</text>
</comment>
<organism evidence="2">
    <name type="scientific">Candidatus Berkiella aquae</name>
    <dbReference type="NCBI Taxonomy" id="295108"/>
    <lineage>
        <taxon>Bacteria</taxon>
        <taxon>Pseudomonadati</taxon>
        <taxon>Pseudomonadota</taxon>
        <taxon>Gammaproteobacteria</taxon>
        <taxon>Candidatus Berkiellales</taxon>
        <taxon>Candidatus Berkiellaceae</taxon>
        <taxon>Candidatus Berkiella</taxon>
    </lineage>
</organism>
<protein>
    <submittedName>
        <fullName evidence="2">Aliphatic amidase expression-regulating protein</fullName>
    </submittedName>
    <submittedName>
        <fullName evidence="3">Urea ABC transporter substrate-binding protein</fullName>
    </submittedName>
</protein>
<keyword evidence="4" id="KW-1185">Reference proteome</keyword>
<accession>A0A0Q9Z1G3</accession>
<dbReference type="SUPFAM" id="SSF53822">
    <property type="entry name" value="Periplasmic binding protein-like I"/>
    <property type="match status" value="1"/>
</dbReference>
<dbReference type="EMBL" id="LKAJ02000001">
    <property type="protein sequence ID" value="MCS5712407.1"/>
    <property type="molecule type" value="Genomic_DNA"/>
</dbReference>
<evidence type="ECO:0000313" key="2">
    <source>
        <dbReference type="EMBL" id="KRG22392.1"/>
    </source>
</evidence>
<evidence type="ECO:0000313" key="4">
    <source>
        <dbReference type="Proteomes" id="UP000051497"/>
    </source>
</evidence>
<dbReference type="PANTHER" id="PTHR47628:SF1">
    <property type="entry name" value="ALIPHATIC AMIDASE EXPRESSION-REGULATING PROTEIN"/>
    <property type="match status" value="1"/>
</dbReference>
<proteinExistence type="predicted"/>
<dbReference type="PANTHER" id="PTHR47628">
    <property type="match status" value="1"/>
</dbReference>
<dbReference type="Gene3D" id="3.40.50.2300">
    <property type="match status" value="2"/>
</dbReference>
<dbReference type="PATRIC" id="fig|1590043.3.peg.813"/>
<dbReference type="RefSeq" id="WP_075065443.1">
    <property type="nucleotide sequence ID" value="NZ_LKAJ02000001.1"/>
</dbReference>
<dbReference type="NCBIfam" id="TIGR03407">
    <property type="entry name" value="urea_ABC_UrtA"/>
    <property type="match status" value="1"/>
</dbReference>
<feature type="transmembrane region" description="Helical" evidence="1">
    <location>
        <begin position="6"/>
        <end position="25"/>
    </location>
</feature>
<evidence type="ECO:0000256" key="1">
    <source>
        <dbReference type="SAM" id="Phobius"/>
    </source>
</evidence>
<sequence>MSTYSIAIIIFLSVCVCILATILWFRIKKPPIRVGILHSLTGTMAFSAASVADATLMAIDEINESGGILGRKIKPIIADGRSDPNHFIEMAEKLITKDKVCVVFGCWSSANRKAIKPVFEKYNHLLIYPIQYEGLEDSPNIIYTGATPNQQIIPAIKWSFDHIGKRFFLVGSDYVFSRAANEIIKDQIKALGGKILGEAYIPLGNDTVNHIVDNIQQTKPDMIVNTINGDSNIHFFKRLRMQGISPSVIPSISFSLGENELCTLSYSQMAGDYAAWNYFQNIPNKVNQNFVENYKNKYGQDRVTDDPIESGYIGVFLWAQAVKTASTTNVNTVREAMRNQYYFAPEGTVYIDAENNHTWKVARIGKIRQDGQFDVVWRSDKAIKPLPYPDYRTKEEWEMLLDQLYKEWGNHWVKQ</sequence>
<dbReference type="CDD" id="cd06355">
    <property type="entry name" value="PBP1_FmdD-like"/>
    <property type="match status" value="1"/>
</dbReference>
<dbReference type="STRING" id="295108.HT99x_00814"/>
<keyword evidence="1" id="KW-0472">Membrane</keyword>
<reference evidence="2" key="1">
    <citation type="submission" date="2015-09" db="EMBL/GenBank/DDBJ databases">
        <title>Draft Genome Sequences of Two Novel Amoeba-resistant Intranuclear Bacteria, Candidatus Berkiella cookevillensis and Candidatus Berkiella aquae.</title>
        <authorList>
            <person name="Mehari Y.T."/>
            <person name="Arivett B.A."/>
            <person name="Farone A.L."/>
            <person name="Gunderson J.H."/>
            <person name="Farone M.B."/>
        </authorList>
    </citation>
    <scope>NUCLEOTIDE SEQUENCE [LARGE SCALE GENOMIC DNA]</scope>
    <source>
        <strain evidence="2">HT99</strain>
    </source>
</reference>